<reference evidence="1" key="1">
    <citation type="submission" date="2014-05" db="EMBL/GenBank/DDBJ databases">
        <authorList>
            <person name="Chronopoulou M."/>
        </authorList>
    </citation>
    <scope>NUCLEOTIDE SEQUENCE</scope>
    <source>
        <tissue evidence="1">Whole organism</tissue>
    </source>
</reference>
<dbReference type="EMBL" id="HACA01005604">
    <property type="protein sequence ID" value="CDW22965.1"/>
    <property type="molecule type" value="Transcribed_RNA"/>
</dbReference>
<evidence type="ECO:0000313" key="1">
    <source>
        <dbReference type="EMBL" id="CDW22965.1"/>
    </source>
</evidence>
<sequence>MTCNFYCINNYEVNFFSQISKIKIY</sequence>
<organism evidence="1">
    <name type="scientific">Lepeophtheirus salmonis</name>
    <name type="common">Salmon louse</name>
    <name type="synonym">Caligus salmonis</name>
    <dbReference type="NCBI Taxonomy" id="72036"/>
    <lineage>
        <taxon>Eukaryota</taxon>
        <taxon>Metazoa</taxon>
        <taxon>Ecdysozoa</taxon>
        <taxon>Arthropoda</taxon>
        <taxon>Crustacea</taxon>
        <taxon>Multicrustacea</taxon>
        <taxon>Hexanauplia</taxon>
        <taxon>Copepoda</taxon>
        <taxon>Siphonostomatoida</taxon>
        <taxon>Caligidae</taxon>
        <taxon>Lepeophtheirus</taxon>
    </lineage>
</organism>
<name>A0A0K2TAX7_LEPSM</name>
<proteinExistence type="predicted"/>
<dbReference type="AlphaFoldDB" id="A0A0K2TAX7"/>
<protein>
    <submittedName>
        <fullName evidence="1">Uncharacterized protein</fullName>
    </submittedName>
</protein>
<accession>A0A0K2TAX7</accession>